<keyword evidence="5" id="KW-1185">Reference proteome</keyword>
<evidence type="ECO:0000313" key="5">
    <source>
        <dbReference type="Proteomes" id="UP001212997"/>
    </source>
</evidence>
<feature type="compositionally biased region" description="Polar residues" evidence="1">
    <location>
        <begin position="240"/>
        <end position="249"/>
    </location>
</feature>
<proteinExistence type="predicted"/>
<feature type="compositionally biased region" description="Basic and acidic residues" evidence="1">
    <location>
        <begin position="225"/>
        <end position="239"/>
    </location>
</feature>
<organism evidence="4 5">
    <name type="scientific">Meripilus lineatus</name>
    <dbReference type="NCBI Taxonomy" id="2056292"/>
    <lineage>
        <taxon>Eukaryota</taxon>
        <taxon>Fungi</taxon>
        <taxon>Dikarya</taxon>
        <taxon>Basidiomycota</taxon>
        <taxon>Agaricomycotina</taxon>
        <taxon>Agaricomycetes</taxon>
        <taxon>Polyporales</taxon>
        <taxon>Meripilaceae</taxon>
        <taxon>Meripilus</taxon>
    </lineage>
</organism>
<feature type="transmembrane region" description="Helical" evidence="2">
    <location>
        <begin position="131"/>
        <end position="158"/>
    </location>
</feature>
<evidence type="ECO:0000259" key="3">
    <source>
        <dbReference type="Pfam" id="PF20151"/>
    </source>
</evidence>
<evidence type="ECO:0000256" key="2">
    <source>
        <dbReference type="SAM" id="Phobius"/>
    </source>
</evidence>
<feature type="region of interest" description="Disordered" evidence="1">
    <location>
        <begin position="225"/>
        <end position="249"/>
    </location>
</feature>
<comment type="caution">
    <text evidence="4">The sequence shown here is derived from an EMBL/GenBank/DDBJ whole genome shotgun (WGS) entry which is preliminary data.</text>
</comment>
<dbReference type="InterPro" id="IPR045340">
    <property type="entry name" value="DUF6533"/>
</dbReference>
<feature type="transmembrane region" description="Helical" evidence="2">
    <location>
        <begin position="53"/>
        <end position="76"/>
    </location>
</feature>
<feature type="transmembrane region" description="Helical" evidence="2">
    <location>
        <begin position="88"/>
        <end position="111"/>
    </location>
</feature>
<feature type="transmembrane region" description="Helical" evidence="2">
    <location>
        <begin position="178"/>
        <end position="198"/>
    </location>
</feature>
<accession>A0AAD5YIX0</accession>
<keyword evidence="2" id="KW-0812">Transmembrane</keyword>
<gene>
    <name evidence="4" type="ORF">NLI96_g5544</name>
</gene>
<dbReference type="EMBL" id="JANAWD010000184">
    <property type="protein sequence ID" value="KAJ3484577.1"/>
    <property type="molecule type" value="Genomic_DNA"/>
</dbReference>
<evidence type="ECO:0000313" key="4">
    <source>
        <dbReference type="EMBL" id="KAJ3484577.1"/>
    </source>
</evidence>
<sequence>MQAIILPLSVREALNMGKRSRIAAIALLAYDHFLNLELEVDLIWKEKKTRPGFGLYIFNRIFALTYLIFDSVVLQLRVYALYERSKKILIFLIVLCAIELGTMAILTGVTIGNMQNLPLASTPTGCYYHGVLSVSALFWVPGLVYEPILFALVAYKAWPLKQKGVTTPLIQRIARDSLIYFVMWSAALPSILGSRLMLNMREVVRSQGRSRSYILESYNPRETINFRDPDTSLEEETRVDTPTQTECSP</sequence>
<evidence type="ECO:0000256" key="1">
    <source>
        <dbReference type="SAM" id="MobiDB-lite"/>
    </source>
</evidence>
<dbReference type="AlphaFoldDB" id="A0AAD5YIX0"/>
<dbReference type="Pfam" id="PF20151">
    <property type="entry name" value="DUF6533"/>
    <property type="match status" value="1"/>
</dbReference>
<keyword evidence="2" id="KW-0472">Membrane</keyword>
<protein>
    <recommendedName>
        <fullName evidence="3">DUF6533 domain-containing protein</fullName>
    </recommendedName>
</protein>
<keyword evidence="2" id="KW-1133">Transmembrane helix</keyword>
<feature type="domain" description="DUF6533" evidence="3">
    <location>
        <begin position="22"/>
        <end position="64"/>
    </location>
</feature>
<reference evidence="4" key="1">
    <citation type="submission" date="2022-07" db="EMBL/GenBank/DDBJ databases">
        <title>Genome Sequence of Physisporinus lineatus.</title>
        <authorList>
            <person name="Buettner E."/>
        </authorList>
    </citation>
    <scope>NUCLEOTIDE SEQUENCE</scope>
    <source>
        <strain evidence="4">VT162</strain>
    </source>
</reference>
<name>A0AAD5YIX0_9APHY</name>
<dbReference type="Proteomes" id="UP001212997">
    <property type="component" value="Unassembled WGS sequence"/>
</dbReference>